<dbReference type="InterPro" id="IPR013783">
    <property type="entry name" value="Ig-like_fold"/>
</dbReference>
<evidence type="ECO:0000256" key="4">
    <source>
        <dbReference type="ARBA" id="ARBA00023319"/>
    </source>
</evidence>
<keyword evidence="9" id="KW-1185">Reference proteome</keyword>
<organism evidence="8 9">
    <name type="scientific">Pelusios castaneus</name>
    <name type="common">West African mud turtle</name>
    <dbReference type="NCBI Taxonomy" id="367368"/>
    <lineage>
        <taxon>Eukaryota</taxon>
        <taxon>Metazoa</taxon>
        <taxon>Chordata</taxon>
        <taxon>Craniata</taxon>
        <taxon>Vertebrata</taxon>
        <taxon>Euteleostomi</taxon>
        <taxon>Archelosauria</taxon>
        <taxon>Testudinata</taxon>
        <taxon>Testudines</taxon>
        <taxon>Pleurodira</taxon>
        <taxon>Pelomedusidae</taxon>
        <taxon>Pelusios</taxon>
    </lineage>
</organism>
<evidence type="ECO:0000256" key="1">
    <source>
        <dbReference type="ARBA" id="ARBA00022729"/>
    </source>
</evidence>
<dbReference type="Ensembl" id="ENSPCET00000016831.1">
    <property type="protein sequence ID" value="ENSPCEP00000016260.1"/>
    <property type="gene ID" value="ENSPCEG00000012788.1"/>
</dbReference>
<evidence type="ECO:0000256" key="3">
    <source>
        <dbReference type="ARBA" id="ARBA00023170"/>
    </source>
</evidence>
<dbReference type="PROSITE" id="PS50835">
    <property type="entry name" value="IG_LIKE"/>
    <property type="match status" value="1"/>
</dbReference>
<dbReference type="Proteomes" id="UP000694393">
    <property type="component" value="Unplaced"/>
</dbReference>
<proteinExistence type="predicted"/>
<name>A0A8C8SAK5_9SAUR</name>
<keyword evidence="3" id="KW-0675">Receptor</keyword>
<protein>
    <recommendedName>
        <fullName evidence="7">Ig-like domain-containing protein</fullName>
    </recommendedName>
</protein>
<feature type="chain" id="PRO_5034796920" description="Ig-like domain-containing protein" evidence="6">
    <location>
        <begin position="27"/>
        <end position="155"/>
    </location>
</feature>
<sequence length="155" mass="17768">SHSTKSRLCVYSRSFILFFFIEEAEGESVTQPEDRVTVFQGKVVLLNCTYDTTWTATTFFWYKHYPNKAPRLLLTQYEASSEEERRNRRGFSATLDNQEKTFHLQKNSSELSDSAVYYCAMRDTVTATSAGTPQKPSRWGCEAAHKMCCIQCLAS</sequence>
<keyword evidence="5" id="KW-1279">T cell receptor</keyword>
<feature type="domain" description="Ig-like" evidence="7">
    <location>
        <begin position="27"/>
        <end position="130"/>
    </location>
</feature>
<reference evidence="8" key="1">
    <citation type="submission" date="2025-08" db="UniProtKB">
        <authorList>
            <consortium name="Ensembl"/>
        </authorList>
    </citation>
    <scope>IDENTIFICATION</scope>
</reference>
<dbReference type="InterPro" id="IPR013106">
    <property type="entry name" value="Ig_V-set"/>
</dbReference>
<keyword evidence="2" id="KW-1064">Adaptive immunity</keyword>
<dbReference type="Pfam" id="PF07686">
    <property type="entry name" value="V-set"/>
    <property type="match status" value="1"/>
</dbReference>
<evidence type="ECO:0000313" key="9">
    <source>
        <dbReference type="Proteomes" id="UP000694393"/>
    </source>
</evidence>
<dbReference type="InterPro" id="IPR007110">
    <property type="entry name" value="Ig-like_dom"/>
</dbReference>
<evidence type="ECO:0000256" key="5">
    <source>
        <dbReference type="ARBA" id="ARBA00043266"/>
    </source>
</evidence>
<feature type="signal peptide" evidence="6">
    <location>
        <begin position="1"/>
        <end position="26"/>
    </location>
</feature>
<dbReference type="InterPro" id="IPR036179">
    <property type="entry name" value="Ig-like_dom_sf"/>
</dbReference>
<evidence type="ECO:0000256" key="6">
    <source>
        <dbReference type="SAM" id="SignalP"/>
    </source>
</evidence>
<dbReference type="PANTHER" id="PTHR19367">
    <property type="entry name" value="T-CELL RECEPTOR ALPHA CHAIN V REGION"/>
    <property type="match status" value="1"/>
</dbReference>
<keyword evidence="4" id="KW-0393">Immunoglobulin domain</keyword>
<evidence type="ECO:0000313" key="8">
    <source>
        <dbReference type="Ensembl" id="ENSPCEP00000016260.1"/>
    </source>
</evidence>
<dbReference type="AlphaFoldDB" id="A0A8C8SAK5"/>
<reference evidence="8" key="2">
    <citation type="submission" date="2025-09" db="UniProtKB">
        <authorList>
            <consortium name="Ensembl"/>
        </authorList>
    </citation>
    <scope>IDENTIFICATION</scope>
</reference>
<keyword evidence="1 6" id="KW-0732">Signal</keyword>
<evidence type="ECO:0000259" key="7">
    <source>
        <dbReference type="PROSITE" id="PS50835"/>
    </source>
</evidence>
<dbReference type="GO" id="GO:0002250">
    <property type="term" value="P:adaptive immune response"/>
    <property type="evidence" value="ECO:0007669"/>
    <property type="project" value="UniProtKB-KW"/>
</dbReference>
<dbReference type="PANTHER" id="PTHR19367:SF18">
    <property type="entry name" value="T CELL RECEPTOR ALPHA VARIABLE 16"/>
    <property type="match status" value="1"/>
</dbReference>
<dbReference type="SUPFAM" id="SSF48726">
    <property type="entry name" value="Immunoglobulin"/>
    <property type="match status" value="1"/>
</dbReference>
<dbReference type="GO" id="GO:0042101">
    <property type="term" value="C:T cell receptor complex"/>
    <property type="evidence" value="ECO:0007669"/>
    <property type="project" value="UniProtKB-KW"/>
</dbReference>
<evidence type="ECO:0000256" key="2">
    <source>
        <dbReference type="ARBA" id="ARBA00023130"/>
    </source>
</evidence>
<dbReference type="Gene3D" id="2.60.40.10">
    <property type="entry name" value="Immunoglobulins"/>
    <property type="match status" value="1"/>
</dbReference>
<dbReference type="InterPro" id="IPR051287">
    <property type="entry name" value="TCR_variable_region"/>
</dbReference>
<dbReference type="SMART" id="SM00406">
    <property type="entry name" value="IGv"/>
    <property type="match status" value="1"/>
</dbReference>
<keyword evidence="5" id="KW-0391">Immunity</keyword>
<accession>A0A8C8SAK5</accession>